<evidence type="ECO:0000313" key="1">
    <source>
        <dbReference type="EMBL" id="KAI6082674.1"/>
    </source>
</evidence>
<organism evidence="1 2">
    <name type="scientific">Hypoxylon rubiginosum</name>
    <dbReference type="NCBI Taxonomy" id="110542"/>
    <lineage>
        <taxon>Eukaryota</taxon>
        <taxon>Fungi</taxon>
        <taxon>Dikarya</taxon>
        <taxon>Ascomycota</taxon>
        <taxon>Pezizomycotina</taxon>
        <taxon>Sordariomycetes</taxon>
        <taxon>Xylariomycetidae</taxon>
        <taxon>Xylariales</taxon>
        <taxon>Hypoxylaceae</taxon>
        <taxon>Hypoxylon</taxon>
    </lineage>
</organism>
<reference evidence="1 2" key="1">
    <citation type="journal article" date="2022" name="New Phytol.">
        <title>Ecological generalism drives hyperdiversity of secondary metabolite gene clusters in xylarialean endophytes.</title>
        <authorList>
            <person name="Franco M.E.E."/>
            <person name="Wisecaver J.H."/>
            <person name="Arnold A.E."/>
            <person name="Ju Y.M."/>
            <person name="Slot J.C."/>
            <person name="Ahrendt S."/>
            <person name="Moore L.P."/>
            <person name="Eastman K.E."/>
            <person name="Scott K."/>
            <person name="Konkel Z."/>
            <person name="Mondo S.J."/>
            <person name="Kuo A."/>
            <person name="Hayes R.D."/>
            <person name="Haridas S."/>
            <person name="Andreopoulos B."/>
            <person name="Riley R."/>
            <person name="LaButti K."/>
            <person name="Pangilinan J."/>
            <person name="Lipzen A."/>
            <person name="Amirebrahimi M."/>
            <person name="Yan J."/>
            <person name="Adam C."/>
            <person name="Keymanesh K."/>
            <person name="Ng V."/>
            <person name="Louie K."/>
            <person name="Northen T."/>
            <person name="Drula E."/>
            <person name="Henrissat B."/>
            <person name="Hsieh H.M."/>
            <person name="Youens-Clark K."/>
            <person name="Lutzoni F."/>
            <person name="Miadlikowska J."/>
            <person name="Eastwood D.C."/>
            <person name="Hamelin R.C."/>
            <person name="Grigoriev I.V."/>
            <person name="U'Ren J.M."/>
        </authorList>
    </citation>
    <scope>NUCLEOTIDE SEQUENCE [LARGE SCALE GENOMIC DNA]</scope>
    <source>
        <strain evidence="1 2">ER1909</strain>
    </source>
</reference>
<gene>
    <name evidence="1" type="ORF">F4821DRAFT_207791</name>
</gene>
<comment type="caution">
    <text evidence="1">The sequence shown here is derived from an EMBL/GenBank/DDBJ whole genome shotgun (WGS) entry which is preliminary data.</text>
</comment>
<name>A0ACC0CQF7_9PEZI</name>
<protein>
    <submittedName>
        <fullName evidence="1">Uncharacterized protein</fullName>
    </submittedName>
</protein>
<proteinExistence type="predicted"/>
<dbReference type="Proteomes" id="UP001497680">
    <property type="component" value="Unassembled WGS sequence"/>
</dbReference>
<accession>A0ACC0CQF7</accession>
<evidence type="ECO:0000313" key="2">
    <source>
        <dbReference type="Proteomes" id="UP001497680"/>
    </source>
</evidence>
<dbReference type="EMBL" id="MU394366">
    <property type="protein sequence ID" value="KAI6082674.1"/>
    <property type="molecule type" value="Genomic_DNA"/>
</dbReference>
<sequence>MAALAETGSSLSSPTPPPTASTGSTSADPNAPPIKRRAPIACRRCRRMRSKCIHEKAPPCKSCLEANVPEECVFPTRGDTDQDRSFRHPRLRAGKRPKSDKVKKEPPSSPRIPQNALVDYRPPKLENEWDLLPAVDTVVDGINTFTRNYYQLGFIPKKRFPKQVQDNPSSTSVFLLLSILAISSRFNKAMIEAYGDGLKAATEFMHKAQCLAIHELYQQPTLERCQAFYLLSIAEQGSGKSNTSYISAGIAFRMAALMRLHREEAYSPITSVSPVELRVRAESARRTFWMLHSQDNLSSGPYKPLSLAPGDITARLPSDETEFEAGKVPEQRAALDGTPPAVQDPSLTSLRPRSLFASLMQAHNLWGIIARRVLLNKKCGRPNDGGSEYAKLKRRLLDFEQNLPNEHTFNKIMLSGYRFYAEDLSYLGLTGCIRLCHIVLRKEYMEDMIRHAQGNPSNPEVKFFKDMAAELFFNVRKLYSQIEAHYEDGVEIGRVGSQMAGFIIYGCGLLSSYLCKFPQLEAHHAGQNLETIQAEGRTMYTRIVTVLRECQKAWPLAETWCNGLEKWYKDPNPKRISFQLGTMTDGEPQPYALTVMHPRTTTSAVQSDAVVSFNRTRFTPPTNSTTATATTSAAEDRGQQKQLPVAGAKAAEPHRLAPLQQTQPGYPHPVSLPPLSQAPYATATVAQHPLPQNQPQQQQLPAVPQTQAPPQVPLAHQQGYVHHPVYPSAGLDMLAEASHQSPTTAQPSAPPPPPVPQGMDPYQQQPHHPHTHPHHPHPHQQQHPHQQHHQHPHPHAHHQPPPAAAYYAEYAAAPVSASLNDGFDSNLQMLVDGGGGAQWTTATDPTTGVMYGAYDIPSYLPQH</sequence>
<keyword evidence="2" id="KW-1185">Reference proteome</keyword>